<sequence length="465" mass="52321">MLARLPSLAQIENFKKNIVRRATGAIKIERVADLVELTKGLELTAASAAFETVDVNAVVVLPNGVFDCGAAFGFVFSSRNILRNAERARDAWGGKFPGECDGSWKLLYCGWPILGFGTHHVYYDSKKCAIRHQFRPISFMFTKGESKEAFVRLFQCTSAAVFLLFGFKMDLSTCCSDKADAIKAAFATVWPNARWITCWPHISMKPRKEWVKLVVSADKTAVIEACDRSLHLLHKCRSTDQFGQLAKLVNYQLRNKFKEESLAHLVQSEYISPPYDVWYVTASGQILCDPSSQPIETYWFGVKHFKINRLRARLDNMMHEGLPQWLYLDATNGLCDPINANACGVVSSEVIAAAVDKLNAKAYKRVCRHYYVITKRARDVEVTTERVRDCYDSSKSGDLVVRVQLSIDSFVEKYMSLHKVEYINDKWVCDCKRLLAWWRVLALAPSSTLGAEAGPAAAQCQPPSP</sequence>
<organism evidence="1 2">
    <name type="scientific">Cymbomonas tetramitiformis</name>
    <dbReference type="NCBI Taxonomy" id="36881"/>
    <lineage>
        <taxon>Eukaryota</taxon>
        <taxon>Viridiplantae</taxon>
        <taxon>Chlorophyta</taxon>
        <taxon>Pyramimonadophyceae</taxon>
        <taxon>Pyramimonadales</taxon>
        <taxon>Pyramimonadaceae</taxon>
        <taxon>Cymbomonas</taxon>
    </lineage>
</organism>
<dbReference type="EMBL" id="LGRX02033462">
    <property type="protein sequence ID" value="KAK3241138.1"/>
    <property type="molecule type" value="Genomic_DNA"/>
</dbReference>
<name>A0AAE0BQY2_9CHLO</name>
<gene>
    <name evidence="1" type="ORF">CYMTET_49071</name>
</gene>
<protein>
    <recommendedName>
        <fullName evidence="3">MULE transposase domain-containing protein</fullName>
    </recommendedName>
</protein>
<reference evidence="1 2" key="1">
    <citation type="journal article" date="2015" name="Genome Biol. Evol.">
        <title>Comparative Genomics of a Bacterivorous Green Alga Reveals Evolutionary Causalities and Consequences of Phago-Mixotrophic Mode of Nutrition.</title>
        <authorList>
            <person name="Burns J.A."/>
            <person name="Paasch A."/>
            <person name="Narechania A."/>
            <person name="Kim E."/>
        </authorList>
    </citation>
    <scope>NUCLEOTIDE SEQUENCE [LARGE SCALE GENOMIC DNA]</scope>
    <source>
        <strain evidence="1 2">PLY_AMNH</strain>
    </source>
</reference>
<proteinExistence type="predicted"/>
<evidence type="ECO:0000313" key="2">
    <source>
        <dbReference type="Proteomes" id="UP001190700"/>
    </source>
</evidence>
<dbReference type="AlphaFoldDB" id="A0AAE0BQY2"/>
<accession>A0AAE0BQY2</accession>
<evidence type="ECO:0000313" key="1">
    <source>
        <dbReference type="EMBL" id="KAK3241138.1"/>
    </source>
</evidence>
<keyword evidence="2" id="KW-1185">Reference proteome</keyword>
<dbReference type="Proteomes" id="UP001190700">
    <property type="component" value="Unassembled WGS sequence"/>
</dbReference>
<evidence type="ECO:0008006" key="3">
    <source>
        <dbReference type="Google" id="ProtNLM"/>
    </source>
</evidence>
<comment type="caution">
    <text evidence="1">The sequence shown here is derived from an EMBL/GenBank/DDBJ whole genome shotgun (WGS) entry which is preliminary data.</text>
</comment>